<dbReference type="STRING" id="33097.D0VXE1"/>
<evidence type="ECO:0000256" key="2">
    <source>
        <dbReference type="ARBA" id="ARBA00005462"/>
    </source>
</evidence>
<dbReference type="GO" id="GO:0071562">
    <property type="term" value="P:nucleus-vacuole junction assembly"/>
    <property type="evidence" value="ECO:0007669"/>
    <property type="project" value="InterPro"/>
</dbReference>
<name>D0VXE1_GONPE</name>
<keyword evidence="3" id="KW-0926">Vacuole</keyword>
<keyword evidence="4" id="KW-0677">Repeat</keyword>
<dbReference type="InterPro" id="IPR045156">
    <property type="entry name" value="Vac8"/>
</dbReference>
<keyword evidence="11" id="KW-1185">Reference proteome</keyword>
<dbReference type="PANTHER" id="PTHR47249">
    <property type="entry name" value="VACUOLAR PROTEIN 8"/>
    <property type="match status" value="1"/>
</dbReference>
<dbReference type="InterPro" id="IPR016024">
    <property type="entry name" value="ARM-type_fold"/>
</dbReference>
<evidence type="ECO:0000313" key="11">
    <source>
        <dbReference type="Proteomes" id="UP000075714"/>
    </source>
</evidence>
<dbReference type="InterPro" id="IPR011989">
    <property type="entry name" value="ARM-like"/>
</dbReference>
<dbReference type="Pfam" id="PF00514">
    <property type="entry name" value="Arm"/>
    <property type="match status" value="1"/>
</dbReference>
<evidence type="ECO:0000256" key="7">
    <source>
        <dbReference type="ARBA" id="ARBA00026209"/>
    </source>
</evidence>
<sequence>MVQESSIQVPLPPLASELPTIRNGDAEHVTRRLRDTLYKPYSPKDEELPALVKLVSSLDRGEGKDALAKVWLLTLPSRENGPANQEAFAEQGGIAMLVDYAEARLSGGVSSEDEEEMALALLVLENLSCNTLRHRDMALDPNLIRVLITLIRAQEAYAIRANAMKVLVNLTFSDVQLQQAVASSGVLPLAAGFLHQDDPGLVRQAVWLLSNLTAGQGCAARAELAKSPGVLSNLKELLHRGDSPTKVYACEVICNLARGDTGTHADLLRVGAMPMLLGLINPHSEVRNEPEVVAPALLALAALAVGNSSSAQGLLSEAQLLLYLAGVLEYSNLVSRNYDLARVMVACHTLIFALGSFAARNKAKDQSNQPFTEVVQESGYVQFKEMFEILGLQKPQYYAACLGKDLGGPQSYVANATYQVNVELLPVLKHDNARMVVNACARLYQIATCLADDKKGRAVLTNAALVSAVRDLLYSEHNSILQVALSVVDALASLPEVVPLLVAHGVMDAVSQLGDENQPHPTNGGMVHDPLVLLLADRALVTMYVAQATSDSLVP</sequence>
<evidence type="ECO:0000256" key="3">
    <source>
        <dbReference type="ARBA" id="ARBA00022554"/>
    </source>
</evidence>
<organism evidence="8">
    <name type="scientific">Gonium pectorale</name>
    <name type="common">Green alga</name>
    <dbReference type="NCBI Taxonomy" id="33097"/>
    <lineage>
        <taxon>Eukaryota</taxon>
        <taxon>Viridiplantae</taxon>
        <taxon>Chlorophyta</taxon>
        <taxon>core chlorophytes</taxon>
        <taxon>Chlorophyceae</taxon>
        <taxon>CS clade</taxon>
        <taxon>Chlamydomonadales</taxon>
        <taxon>Volvocaceae</taxon>
        <taxon>Gonium</taxon>
    </lineage>
</organism>
<dbReference type="OrthoDB" id="542788at2759"/>
<dbReference type="GO" id="GO:0005774">
    <property type="term" value="C:vacuolar membrane"/>
    <property type="evidence" value="ECO:0007669"/>
    <property type="project" value="UniProtKB-SubCell"/>
</dbReference>
<dbReference type="AlphaFoldDB" id="D0VXE1"/>
<evidence type="ECO:0000256" key="5">
    <source>
        <dbReference type="ARBA" id="ARBA00023136"/>
    </source>
</evidence>
<dbReference type="SUPFAM" id="SSF48371">
    <property type="entry name" value="ARM repeat"/>
    <property type="match status" value="1"/>
</dbReference>
<reference evidence="8" key="1">
    <citation type="journal article" date="2009" name="J. Phycol.">
        <title>IDENTIFICATION OF THE MINUS MATING-TYPE SPECIFIC GENE MTD1 FROM GONIUM PECTORALE (VOLVOCALES, CHLOROPHYTA).</title>
        <authorList>
            <person name="Hamaji T."/>
            <person name="Ferris P.J."/>
            <person name="Nishii I."/>
            <person name="Nozaki H."/>
        </authorList>
    </citation>
    <scope>NUCLEOTIDE SEQUENCE</scope>
    <source>
        <strain evidence="8">Kaneko3</strain>
    </source>
</reference>
<dbReference type="PANTHER" id="PTHR47249:SF1">
    <property type="entry name" value="VACUOLAR PROTEIN 8"/>
    <property type="match status" value="1"/>
</dbReference>
<dbReference type="SMART" id="SM00185">
    <property type="entry name" value="ARM"/>
    <property type="match status" value="5"/>
</dbReference>
<dbReference type="GO" id="GO:0043495">
    <property type="term" value="F:protein-membrane adaptor activity"/>
    <property type="evidence" value="ECO:0007669"/>
    <property type="project" value="InterPro"/>
</dbReference>
<accession>D0VXE1</accession>
<evidence type="ECO:0000256" key="1">
    <source>
        <dbReference type="ARBA" id="ARBA00004592"/>
    </source>
</evidence>
<proteinExistence type="inferred from homology"/>
<dbReference type="EMBL" id="LC062718">
    <property type="protein sequence ID" value="BAU61585.1"/>
    <property type="molecule type" value="Genomic_DNA"/>
</dbReference>
<dbReference type="EMBL" id="LSYV01000001">
    <property type="protein sequence ID" value="KXZ57089.1"/>
    <property type="molecule type" value="Genomic_DNA"/>
</dbReference>
<comment type="similarity">
    <text evidence="2">Belongs to the beta-catenin family.</text>
</comment>
<dbReference type="EMBL" id="AB454560">
    <property type="protein sequence ID" value="BAI49487.1"/>
    <property type="molecule type" value="Genomic_DNA"/>
</dbReference>
<reference evidence="9" key="2">
    <citation type="journal article" date="2016" name="G3 (Bethesda)">
        <title>Sequence of the Gonium pectorale Mating Locus Reveals a Complex and Dynamic History of Changes in Volvocine Algal Mating Haplotypes.</title>
        <authorList>
            <person name="Hamaji T."/>
            <person name="Mogi Y."/>
            <person name="Ferris P.J."/>
            <person name="Mori T."/>
            <person name="Miyagishima S."/>
            <person name="Kabeya Y."/>
            <person name="Nishimura Y."/>
            <person name="Toyoda A."/>
            <person name="Noguchi H."/>
            <person name="Fujiyama A."/>
            <person name="Olson B.J."/>
            <person name="Marriage T.N."/>
            <person name="Nishii I."/>
            <person name="Umen J.G."/>
            <person name="Nozaki H."/>
        </authorList>
    </citation>
    <scope>NUCLEOTIDE SEQUENCE</scope>
    <source>
        <strain evidence="9">K3-F3-4</strain>
    </source>
</reference>
<evidence type="ECO:0000256" key="6">
    <source>
        <dbReference type="ARBA" id="ARBA00023288"/>
    </source>
</evidence>
<evidence type="ECO:0000313" key="9">
    <source>
        <dbReference type="EMBL" id="BAU61585.1"/>
    </source>
</evidence>
<dbReference type="Proteomes" id="UP000075714">
    <property type="component" value="Unassembled WGS sequence"/>
</dbReference>
<dbReference type="Gene3D" id="1.25.10.10">
    <property type="entry name" value="Leucine-rich Repeat Variant"/>
    <property type="match status" value="1"/>
</dbReference>
<evidence type="ECO:0000313" key="8">
    <source>
        <dbReference type="EMBL" id="BAI49487.1"/>
    </source>
</evidence>
<keyword evidence="6" id="KW-0449">Lipoprotein</keyword>
<gene>
    <name evidence="8" type="primary">MTD1</name>
    <name evidence="10" type="ORF">GPECTOR_5000MTD1</name>
</gene>
<reference evidence="10" key="4">
    <citation type="journal article" date="2016" name="Nat. Commun.">
        <title>The Gonium pectorale genome demonstrates cooption of cell cycle regulation during the evolution of multicellularity.</title>
        <authorList>
            <person name="Hanschen E.R."/>
            <person name="Marriage T.N."/>
            <person name="Ferris P.J."/>
            <person name="Hamaji T."/>
            <person name="Toyoda A."/>
            <person name="Fujiyama A."/>
            <person name="Neme R."/>
            <person name="Noguchi H."/>
            <person name="Minakuchi Y."/>
            <person name="Suzuki M."/>
            <person name="Kawai-Toyooka H."/>
            <person name="Smith D.R."/>
            <person name="Sparks H."/>
            <person name="Anderson J."/>
            <person name="Bakaric R."/>
            <person name="Luria V."/>
            <person name="Karger A."/>
            <person name="Kirschner M."/>
            <person name="Durand P."/>
            <person name="Michod R.E."/>
            <person name="Nozaki H."/>
            <person name="Olson B.J."/>
        </authorList>
    </citation>
    <scope>NUCLEOTIDE SEQUENCE [LARGE SCALE GENOMIC DNA]</scope>
    <source>
        <strain evidence="10">NIES-2863</strain>
        <tissue evidence="10">Colony</tissue>
    </source>
</reference>
<reference evidence="11" key="3">
    <citation type="journal article" date="2016" name="Nat. Commun.">
        <title>The Gonium pectorale genome demonstrates co-option of cell cycle regulation during the evolution of multicellularity.</title>
        <authorList>
            <person name="Hanschen E.R."/>
            <person name="Marriage T.N."/>
            <person name="Ferris P.J."/>
            <person name="Hamaji T."/>
            <person name="Toyoda A."/>
            <person name="Fujiyama A."/>
            <person name="Neme R."/>
            <person name="Noguchi H."/>
            <person name="Minakuchi Y."/>
            <person name="Suzuki M."/>
            <person name="Kawai-Toyooka H."/>
            <person name="Smith D.R."/>
            <person name="Sparks H."/>
            <person name="Anderson J."/>
            <person name="Bakaric R."/>
            <person name="Luria V."/>
            <person name="Karger A."/>
            <person name="Kirschner M.W."/>
            <person name="Durand P.M."/>
            <person name="Michod R.E."/>
            <person name="Nozaki H."/>
            <person name="Olson B.J."/>
        </authorList>
    </citation>
    <scope>NUCLEOTIDE SEQUENCE [LARGE SCALE GENOMIC DNA]</scope>
    <source>
        <strain evidence="11">NIES-2863</strain>
    </source>
</reference>
<comment type="subcellular location">
    <subcellularLocation>
        <location evidence="1">Vacuole membrane</location>
        <topology evidence="1">Lipid-anchor</topology>
    </subcellularLocation>
</comment>
<evidence type="ECO:0000256" key="4">
    <source>
        <dbReference type="ARBA" id="ARBA00022737"/>
    </source>
</evidence>
<dbReference type="InterPro" id="IPR000225">
    <property type="entry name" value="Armadillo"/>
</dbReference>
<protein>
    <recommendedName>
        <fullName evidence="7">Vacuolar protein 8</fullName>
    </recommendedName>
</protein>
<evidence type="ECO:0000313" key="10">
    <source>
        <dbReference type="EMBL" id="KXZ57089.1"/>
    </source>
</evidence>
<keyword evidence="5" id="KW-0472">Membrane</keyword>